<accession>A0A927JC17</accession>
<evidence type="ECO:0000313" key="3">
    <source>
        <dbReference type="Proteomes" id="UP000642993"/>
    </source>
</evidence>
<feature type="signal peptide" evidence="1">
    <location>
        <begin position="1"/>
        <end position="24"/>
    </location>
</feature>
<gene>
    <name evidence="2" type="ORF">HT102_08390</name>
</gene>
<feature type="chain" id="PRO_5037296866" description="Secreted protein" evidence="1">
    <location>
        <begin position="25"/>
        <end position="195"/>
    </location>
</feature>
<dbReference type="AlphaFoldDB" id="A0A927JC17"/>
<comment type="caution">
    <text evidence="2">The sequence shown here is derived from an EMBL/GenBank/DDBJ whole genome shotgun (WGS) entry which is preliminary data.</text>
</comment>
<organism evidence="2 3">
    <name type="scientific">Lolliginicoccus lacisalsi</name>
    <dbReference type="NCBI Taxonomy" id="2742202"/>
    <lineage>
        <taxon>Bacteria</taxon>
        <taxon>Bacillati</taxon>
        <taxon>Actinomycetota</taxon>
        <taxon>Actinomycetes</taxon>
        <taxon>Mycobacteriales</taxon>
        <taxon>Hoyosellaceae</taxon>
        <taxon>Lolliginicoccus</taxon>
    </lineage>
</organism>
<proteinExistence type="predicted"/>
<evidence type="ECO:0008006" key="4">
    <source>
        <dbReference type="Google" id="ProtNLM"/>
    </source>
</evidence>
<sequence length="195" mass="19738">MKRTAAVLGAGALAFAASWGPALASHNGAVVTTAPAGECGETTFEATINDAAGTHKSNNMMLVVSAEGNTQTAPIPVDGSAASITVGPFTSDTTTISYRVFGGGERDYDDPAWTGYGTANFGADIGAYGDENGYDWVVSGPDDPNPFTTFNTLDVEGCPGGGIEVCLGGGVDVFDFDAVLGCLEAQLMTDFGGLS</sequence>
<evidence type="ECO:0000313" key="2">
    <source>
        <dbReference type="EMBL" id="MBD8506501.1"/>
    </source>
</evidence>
<dbReference type="EMBL" id="JACYWE010000004">
    <property type="protein sequence ID" value="MBD8506501.1"/>
    <property type="molecule type" value="Genomic_DNA"/>
</dbReference>
<keyword evidence="3" id="KW-1185">Reference proteome</keyword>
<reference evidence="2" key="1">
    <citation type="submission" date="2020-09" db="EMBL/GenBank/DDBJ databases">
        <title>Hoyosella lacisalsi sp. nov., a halotolerant actinobacterium isolated from soil of Lake Gudzhirganskoe.</title>
        <authorList>
            <person name="Yang Q."/>
            <person name="Guo P.Y."/>
            <person name="Liu S.W."/>
            <person name="Li F.N."/>
            <person name="Sun C.H."/>
        </authorList>
    </citation>
    <scope>NUCLEOTIDE SEQUENCE</scope>
    <source>
        <strain evidence="2">G463</strain>
    </source>
</reference>
<dbReference type="RefSeq" id="WP_192038972.1">
    <property type="nucleotide sequence ID" value="NZ_JACYWE010000004.1"/>
</dbReference>
<name>A0A927JC17_9ACTN</name>
<keyword evidence="1" id="KW-0732">Signal</keyword>
<dbReference type="Proteomes" id="UP000642993">
    <property type="component" value="Unassembled WGS sequence"/>
</dbReference>
<evidence type="ECO:0000256" key="1">
    <source>
        <dbReference type="SAM" id="SignalP"/>
    </source>
</evidence>
<protein>
    <recommendedName>
        <fullName evidence="4">Secreted protein</fullName>
    </recommendedName>
</protein>